<feature type="compositionally biased region" description="Pro residues" evidence="1">
    <location>
        <begin position="13"/>
        <end position="23"/>
    </location>
</feature>
<accession>A0ABQ5G434</accession>
<sequence>MTPATSSSELIPNPIPQQPCIPPPRDDWDRLFQPMFDEYFNPSTIVVSPVLVAAAPRAVDLADSLVSMSTDQDAPSTSIPSIQEQEHSLIISQGFEESPKIPQFHDDPLHESLHEDLTSQGSSFNVRPSHTSFELIDKVMLIKLKWIYKVKIDEFDGVLKNKARLVAQGFRQEEGIDFEESFALVARIEAIHIFTANAANKNITIFQMDIKTDFLNGELNEEVYVSQPKGFVDQDNPSHVYKLKKALYGLKQAPHEQVENGIVELYFVRTEYQLADIFTKPLPRERFNFLIEKLVALDNALVAPEKRLKIEKCNARIEFSKPQRESIYQVNLDALKLSSCYPAFLITSEVPEICQILPNQNFVEPPSEDEMVPFIQELGYSGKCDMLSAIHTNQMHQPWRTFVAIINRCISRKTTGLDRLRESRAQILWVRNDTLLGTLKFVSKTKDYQRYGALIPDDMINQDIKDSKAYKTYLDFATGKATPNKARKFKKVASPLKKLSSVLKEEPAVKPKRAKKLAKKSTVPTTGVVIRDTPGVSVSKKKAPTKDDRDKGMDLLSETTLLEASQLKKTLKKSKLETHKLHASGLGDGVGDSDNDSNDDDSDEVTKDDDDYIDSDVDGDNEASDSEKTDSDKEDNPNLNQNKDEEEEYEEEYVRTPDRYGFSNDDEEFDQRVSILEKELSQLKQVDYFTQLLEMIKSQILAMVDAQLSTRLEDSIPKAFRSDTAEFEKKAKDERKRYIDIVEKSVKDIIKDEVKSQLPQILPKEVSKFATLMIQSTITESLENVILAKCSSQSKSTYEATTSLTESELKNIFLDKM</sequence>
<feature type="compositionally biased region" description="Acidic residues" evidence="1">
    <location>
        <begin position="591"/>
        <end position="624"/>
    </location>
</feature>
<comment type="caution">
    <text evidence="3">The sequence shown here is derived from an EMBL/GenBank/DDBJ whole genome shotgun (WGS) entry which is preliminary data.</text>
</comment>
<evidence type="ECO:0000313" key="4">
    <source>
        <dbReference type="Proteomes" id="UP001151760"/>
    </source>
</evidence>
<feature type="compositionally biased region" description="Polar residues" evidence="1">
    <location>
        <begin position="1"/>
        <end position="10"/>
    </location>
</feature>
<evidence type="ECO:0000313" key="3">
    <source>
        <dbReference type="EMBL" id="GJT69762.1"/>
    </source>
</evidence>
<dbReference type="Pfam" id="PF07727">
    <property type="entry name" value="RVT_2"/>
    <property type="match status" value="1"/>
</dbReference>
<gene>
    <name evidence="3" type="ORF">Tco_1029048</name>
</gene>
<dbReference type="InterPro" id="IPR013103">
    <property type="entry name" value="RVT_2"/>
</dbReference>
<keyword evidence="4" id="KW-1185">Reference proteome</keyword>
<feature type="domain" description="Reverse transcriptase Ty1/copia-type" evidence="2">
    <location>
        <begin position="139"/>
        <end position="255"/>
    </location>
</feature>
<organism evidence="3 4">
    <name type="scientific">Tanacetum coccineum</name>
    <dbReference type="NCBI Taxonomy" id="301880"/>
    <lineage>
        <taxon>Eukaryota</taxon>
        <taxon>Viridiplantae</taxon>
        <taxon>Streptophyta</taxon>
        <taxon>Embryophyta</taxon>
        <taxon>Tracheophyta</taxon>
        <taxon>Spermatophyta</taxon>
        <taxon>Magnoliopsida</taxon>
        <taxon>eudicotyledons</taxon>
        <taxon>Gunneridae</taxon>
        <taxon>Pentapetalae</taxon>
        <taxon>asterids</taxon>
        <taxon>campanulids</taxon>
        <taxon>Asterales</taxon>
        <taxon>Asteraceae</taxon>
        <taxon>Asteroideae</taxon>
        <taxon>Anthemideae</taxon>
        <taxon>Anthemidinae</taxon>
        <taxon>Tanacetum</taxon>
    </lineage>
</organism>
<evidence type="ECO:0000259" key="2">
    <source>
        <dbReference type="Pfam" id="PF07727"/>
    </source>
</evidence>
<reference evidence="3" key="1">
    <citation type="journal article" date="2022" name="Int. J. Mol. Sci.">
        <title>Draft Genome of Tanacetum Coccineum: Genomic Comparison of Closely Related Tanacetum-Family Plants.</title>
        <authorList>
            <person name="Yamashiro T."/>
            <person name="Shiraishi A."/>
            <person name="Nakayama K."/>
            <person name="Satake H."/>
        </authorList>
    </citation>
    <scope>NUCLEOTIDE SEQUENCE</scope>
</reference>
<name>A0ABQ5G434_9ASTR</name>
<dbReference type="Proteomes" id="UP001151760">
    <property type="component" value="Unassembled WGS sequence"/>
</dbReference>
<evidence type="ECO:0000256" key="1">
    <source>
        <dbReference type="SAM" id="MobiDB-lite"/>
    </source>
</evidence>
<feature type="compositionally biased region" description="Basic and acidic residues" evidence="1">
    <location>
        <begin position="544"/>
        <end position="553"/>
    </location>
</feature>
<reference evidence="3" key="2">
    <citation type="submission" date="2022-01" db="EMBL/GenBank/DDBJ databases">
        <authorList>
            <person name="Yamashiro T."/>
            <person name="Shiraishi A."/>
            <person name="Satake H."/>
            <person name="Nakayama K."/>
        </authorList>
    </citation>
    <scope>NUCLEOTIDE SEQUENCE</scope>
</reference>
<protein>
    <submittedName>
        <fullName evidence="3">Retrovirus-related pol polyprotein from transposon TNT 1-94</fullName>
    </submittedName>
</protein>
<dbReference type="EMBL" id="BQNB010018018">
    <property type="protein sequence ID" value="GJT69762.1"/>
    <property type="molecule type" value="Genomic_DNA"/>
</dbReference>
<feature type="region of interest" description="Disordered" evidence="1">
    <location>
        <begin position="1"/>
        <end position="26"/>
    </location>
</feature>
<proteinExistence type="predicted"/>
<feature type="region of interest" description="Disordered" evidence="1">
    <location>
        <begin position="582"/>
        <end position="665"/>
    </location>
</feature>
<feature type="compositionally biased region" description="Basic and acidic residues" evidence="1">
    <location>
        <begin position="625"/>
        <end position="636"/>
    </location>
</feature>
<feature type="region of interest" description="Disordered" evidence="1">
    <location>
        <begin position="530"/>
        <end position="554"/>
    </location>
</feature>